<feature type="compositionally biased region" description="Basic and acidic residues" evidence="1">
    <location>
        <begin position="71"/>
        <end position="83"/>
    </location>
</feature>
<dbReference type="VEuPathDB" id="FungiDB:MAPG_11281"/>
<sequence>MHKPDVTRAKPSVIQPATRCSAAQRRWSAASRRTRQWDWRNCLKLKWRPPGRFAGSEPAEDGGQRLFQVKPGDEPRNTSADSHRFPFRIPAASGWHVPDAVTTPLATAAIHRRKRDPGRGSLEKPYARHNRGAELSIPPAIWLRKTADPSQPSEKGWTLLFSPVGASRESVGPLDFSTTHQWPRL</sequence>
<organism evidence="3 4">
    <name type="scientific">Magnaporthiopsis poae (strain ATCC 64411 / 73-15)</name>
    <name type="common">Kentucky bluegrass fungus</name>
    <name type="synonym">Magnaporthe poae</name>
    <dbReference type="NCBI Taxonomy" id="644358"/>
    <lineage>
        <taxon>Eukaryota</taxon>
        <taxon>Fungi</taxon>
        <taxon>Dikarya</taxon>
        <taxon>Ascomycota</taxon>
        <taxon>Pezizomycotina</taxon>
        <taxon>Sordariomycetes</taxon>
        <taxon>Sordariomycetidae</taxon>
        <taxon>Magnaporthales</taxon>
        <taxon>Magnaporthaceae</taxon>
        <taxon>Magnaporthiopsis</taxon>
    </lineage>
</organism>
<reference evidence="2" key="2">
    <citation type="submission" date="2010-05" db="EMBL/GenBank/DDBJ databases">
        <title>The Genome Sequence of Magnaporthe poae strain ATCC 64411.</title>
        <authorList>
            <consortium name="The Broad Institute Genome Sequencing Platform"/>
            <consortium name="Broad Institute Genome Sequencing Center for Infectious Disease"/>
            <person name="Ma L.-J."/>
            <person name="Dead R."/>
            <person name="Young S."/>
            <person name="Zeng Q."/>
            <person name="Koehrsen M."/>
            <person name="Alvarado L."/>
            <person name="Berlin A."/>
            <person name="Chapman S.B."/>
            <person name="Chen Z."/>
            <person name="Freedman E."/>
            <person name="Gellesch M."/>
            <person name="Goldberg J."/>
            <person name="Griggs A."/>
            <person name="Gujja S."/>
            <person name="Heilman E.R."/>
            <person name="Heiman D."/>
            <person name="Hepburn T."/>
            <person name="Howarth C."/>
            <person name="Jen D."/>
            <person name="Larson L."/>
            <person name="Mehta T."/>
            <person name="Neiman D."/>
            <person name="Pearson M."/>
            <person name="Roberts A."/>
            <person name="Saif S."/>
            <person name="Shea T."/>
            <person name="Shenoy N."/>
            <person name="Sisk P."/>
            <person name="Stolte C."/>
            <person name="Sykes S."/>
            <person name="Walk T."/>
            <person name="White J."/>
            <person name="Yandava C."/>
            <person name="Haas B."/>
            <person name="Nusbaum C."/>
            <person name="Birren B."/>
        </authorList>
    </citation>
    <scope>NUCLEOTIDE SEQUENCE</scope>
    <source>
        <strain evidence="2">ATCC 64411</strain>
    </source>
</reference>
<dbReference type="Proteomes" id="UP000011715">
    <property type="component" value="Unassembled WGS sequence"/>
</dbReference>
<feature type="region of interest" description="Disordered" evidence="1">
    <location>
        <begin position="1"/>
        <end position="20"/>
    </location>
</feature>
<feature type="compositionally biased region" description="Basic and acidic residues" evidence="1">
    <location>
        <begin position="117"/>
        <end position="126"/>
    </location>
</feature>
<evidence type="ECO:0000256" key="1">
    <source>
        <dbReference type="SAM" id="MobiDB-lite"/>
    </source>
</evidence>
<dbReference type="EMBL" id="GL876980">
    <property type="protein sequence ID" value="KLU92335.1"/>
    <property type="molecule type" value="Genomic_DNA"/>
</dbReference>
<dbReference type="EMBL" id="ADBL01002780">
    <property type="status" value="NOT_ANNOTATED_CDS"/>
    <property type="molecule type" value="Genomic_DNA"/>
</dbReference>
<reference evidence="3" key="5">
    <citation type="submission" date="2015-06" db="UniProtKB">
        <authorList>
            <consortium name="EnsemblFungi"/>
        </authorList>
    </citation>
    <scope>IDENTIFICATION</scope>
    <source>
        <strain evidence="3">ATCC 64411</strain>
    </source>
</reference>
<dbReference type="AlphaFoldDB" id="A0A0C4EEV0"/>
<evidence type="ECO:0000313" key="3">
    <source>
        <dbReference type="EnsemblFungi" id="MAPG_11281T0"/>
    </source>
</evidence>
<keyword evidence="4" id="KW-1185">Reference proteome</keyword>
<feature type="region of interest" description="Disordered" evidence="1">
    <location>
        <begin position="53"/>
        <end position="83"/>
    </location>
</feature>
<reference evidence="3" key="4">
    <citation type="journal article" date="2015" name="G3 (Bethesda)">
        <title>Genome sequences of three phytopathogenic species of the Magnaporthaceae family of fungi.</title>
        <authorList>
            <person name="Okagaki L.H."/>
            <person name="Nunes C.C."/>
            <person name="Sailsbery J."/>
            <person name="Clay B."/>
            <person name="Brown D."/>
            <person name="John T."/>
            <person name="Oh Y."/>
            <person name="Young N."/>
            <person name="Fitzgerald M."/>
            <person name="Haas B.J."/>
            <person name="Zeng Q."/>
            <person name="Young S."/>
            <person name="Adiconis X."/>
            <person name="Fan L."/>
            <person name="Levin J.Z."/>
            <person name="Mitchell T.K."/>
            <person name="Okubara P.A."/>
            <person name="Farman M.L."/>
            <person name="Kohn L.M."/>
            <person name="Birren B."/>
            <person name="Ma L.-J."/>
            <person name="Dean R.A."/>
        </authorList>
    </citation>
    <scope>NUCLEOTIDE SEQUENCE</scope>
    <source>
        <strain evidence="3">ATCC 64411 / 73-15</strain>
    </source>
</reference>
<feature type="region of interest" description="Disordered" evidence="1">
    <location>
        <begin position="111"/>
        <end position="130"/>
    </location>
</feature>
<protein>
    <submittedName>
        <fullName evidence="2 3">Uncharacterized protein</fullName>
    </submittedName>
</protein>
<proteinExistence type="predicted"/>
<gene>
    <name evidence="2" type="ORF">MAPG_11281</name>
</gene>
<name>A0A0C4EEV0_MAGP6</name>
<reference evidence="2" key="3">
    <citation type="submission" date="2011-03" db="EMBL/GenBank/DDBJ databases">
        <title>Annotation of Magnaporthe poae ATCC 64411.</title>
        <authorList>
            <person name="Ma L.-J."/>
            <person name="Dead R."/>
            <person name="Young S.K."/>
            <person name="Zeng Q."/>
            <person name="Gargeya S."/>
            <person name="Fitzgerald M."/>
            <person name="Haas B."/>
            <person name="Abouelleil A."/>
            <person name="Alvarado L."/>
            <person name="Arachchi H.M."/>
            <person name="Berlin A."/>
            <person name="Brown A."/>
            <person name="Chapman S.B."/>
            <person name="Chen Z."/>
            <person name="Dunbar C."/>
            <person name="Freedman E."/>
            <person name="Gearin G."/>
            <person name="Gellesch M."/>
            <person name="Goldberg J."/>
            <person name="Griggs A."/>
            <person name="Gujja S."/>
            <person name="Heiman D."/>
            <person name="Howarth C."/>
            <person name="Larson L."/>
            <person name="Lui A."/>
            <person name="MacDonald P.J.P."/>
            <person name="Mehta T."/>
            <person name="Montmayeur A."/>
            <person name="Murphy C."/>
            <person name="Neiman D."/>
            <person name="Pearson M."/>
            <person name="Priest M."/>
            <person name="Roberts A."/>
            <person name="Saif S."/>
            <person name="Shea T."/>
            <person name="Shenoy N."/>
            <person name="Sisk P."/>
            <person name="Stolte C."/>
            <person name="Sykes S."/>
            <person name="Yandava C."/>
            <person name="Wortman J."/>
            <person name="Nusbaum C."/>
            <person name="Birren B."/>
        </authorList>
    </citation>
    <scope>NUCLEOTIDE SEQUENCE</scope>
    <source>
        <strain evidence="2">ATCC 64411</strain>
    </source>
</reference>
<dbReference type="EnsemblFungi" id="MAPG_11281T0">
    <property type="protein sequence ID" value="MAPG_11281T0"/>
    <property type="gene ID" value="MAPG_11281"/>
</dbReference>
<evidence type="ECO:0000313" key="2">
    <source>
        <dbReference type="EMBL" id="KLU92335.1"/>
    </source>
</evidence>
<reference evidence="4" key="1">
    <citation type="submission" date="2010-05" db="EMBL/GenBank/DDBJ databases">
        <title>The genome sequence of Magnaporthe poae strain ATCC 64411.</title>
        <authorList>
            <person name="Ma L.-J."/>
            <person name="Dead R."/>
            <person name="Young S."/>
            <person name="Zeng Q."/>
            <person name="Koehrsen M."/>
            <person name="Alvarado L."/>
            <person name="Berlin A."/>
            <person name="Chapman S.B."/>
            <person name="Chen Z."/>
            <person name="Freedman E."/>
            <person name="Gellesch M."/>
            <person name="Goldberg J."/>
            <person name="Griggs A."/>
            <person name="Gujja S."/>
            <person name="Heilman E.R."/>
            <person name="Heiman D."/>
            <person name="Hepburn T."/>
            <person name="Howarth C."/>
            <person name="Jen D."/>
            <person name="Larson L."/>
            <person name="Mehta T."/>
            <person name="Neiman D."/>
            <person name="Pearson M."/>
            <person name="Roberts A."/>
            <person name="Saif S."/>
            <person name="Shea T."/>
            <person name="Shenoy N."/>
            <person name="Sisk P."/>
            <person name="Stolte C."/>
            <person name="Sykes S."/>
            <person name="Walk T."/>
            <person name="White J."/>
            <person name="Yandava C."/>
            <person name="Haas B."/>
            <person name="Nusbaum C."/>
            <person name="Birren B."/>
        </authorList>
    </citation>
    <scope>NUCLEOTIDE SEQUENCE [LARGE SCALE GENOMIC DNA]</scope>
    <source>
        <strain evidence="4">ATCC 64411 / 73-15</strain>
    </source>
</reference>
<evidence type="ECO:0000313" key="4">
    <source>
        <dbReference type="Proteomes" id="UP000011715"/>
    </source>
</evidence>
<accession>A0A0C4EEV0</accession>